<protein>
    <submittedName>
        <fullName evidence="1">Uncharacterized protein</fullName>
    </submittedName>
</protein>
<accession>A0A3S1BRW0</accession>
<proteinExistence type="predicted"/>
<dbReference type="AlphaFoldDB" id="A0A3S1BRW0"/>
<dbReference type="CDD" id="cd00037">
    <property type="entry name" value="CLECT"/>
    <property type="match status" value="1"/>
</dbReference>
<gene>
    <name evidence="1" type="ORF">EGW08_002273</name>
</gene>
<dbReference type="Proteomes" id="UP000271974">
    <property type="component" value="Unassembled WGS sequence"/>
</dbReference>
<evidence type="ECO:0000313" key="1">
    <source>
        <dbReference type="EMBL" id="RUS89921.1"/>
    </source>
</evidence>
<reference evidence="1 2" key="1">
    <citation type="submission" date="2019-01" db="EMBL/GenBank/DDBJ databases">
        <title>A draft genome assembly of the solar-powered sea slug Elysia chlorotica.</title>
        <authorList>
            <person name="Cai H."/>
            <person name="Li Q."/>
            <person name="Fang X."/>
            <person name="Li J."/>
            <person name="Curtis N.E."/>
            <person name="Altenburger A."/>
            <person name="Shibata T."/>
            <person name="Feng M."/>
            <person name="Maeda T."/>
            <person name="Schwartz J.A."/>
            <person name="Shigenobu S."/>
            <person name="Lundholm N."/>
            <person name="Nishiyama T."/>
            <person name="Yang H."/>
            <person name="Hasebe M."/>
            <person name="Li S."/>
            <person name="Pierce S.K."/>
            <person name="Wang J."/>
        </authorList>
    </citation>
    <scope>NUCLEOTIDE SEQUENCE [LARGE SCALE GENOMIC DNA]</scope>
    <source>
        <strain evidence="1">EC2010</strain>
        <tissue evidence="1">Whole organism of an adult</tissue>
    </source>
</reference>
<name>A0A3S1BRW0_ELYCH</name>
<comment type="caution">
    <text evidence="1">The sequence shown here is derived from an EMBL/GenBank/DDBJ whole genome shotgun (WGS) entry which is preliminary data.</text>
</comment>
<organism evidence="1 2">
    <name type="scientific">Elysia chlorotica</name>
    <name type="common">Eastern emerald elysia</name>
    <name type="synonym">Sea slug</name>
    <dbReference type="NCBI Taxonomy" id="188477"/>
    <lineage>
        <taxon>Eukaryota</taxon>
        <taxon>Metazoa</taxon>
        <taxon>Spiralia</taxon>
        <taxon>Lophotrochozoa</taxon>
        <taxon>Mollusca</taxon>
        <taxon>Gastropoda</taxon>
        <taxon>Heterobranchia</taxon>
        <taxon>Euthyneura</taxon>
        <taxon>Panpulmonata</taxon>
        <taxon>Sacoglossa</taxon>
        <taxon>Placobranchoidea</taxon>
        <taxon>Plakobranchidae</taxon>
        <taxon>Elysia</taxon>
    </lineage>
</organism>
<sequence length="314" mass="34373">MGRAPTISIAPQFAAVIFMLTGRRSRWSSPILDRSFRPAKQDWHPVLAIAEKRIDGVALETVGVKPTPLFAAVIFIASNVRTDIGVTMTSQRAPLLWMMLTVEMVHGTFIDLLVIPKAQAFVTGEEACRSLGYDGLAVLKHPETYRLALELSLALRTTSYSGRSGLYVGLRRDSVTGVLTWDDGSECASDLPWAVDTNLYPTTPYGVMSLTGHLTLSYGKAAHYAICGKYSQFPTEALGTSVFGQQPSEVSSRLAEIKTPSYLECVFLCGQDFRCRAAQFNLDLLTCVILGPGSYKGLEANAKSQTFIRNDYPL</sequence>
<evidence type="ECO:0000313" key="2">
    <source>
        <dbReference type="Proteomes" id="UP000271974"/>
    </source>
</evidence>
<dbReference type="InterPro" id="IPR016187">
    <property type="entry name" value="CTDL_fold"/>
</dbReference>
<dbReference type="OrthoDB" id="6062171at2759"/>
<dbReference type="EMBL" id="RQTK01000044">
    <property type="protein sequence ID" value="RUS89921.1"/>
    <property type="molecule type" value="Genomic_DNA"/>
</dbReference>
<dbReference type="SUPFAM" id="SSF56436">
    <property type="entry name" value="C-type lectin-like"/>
    <property type="match status" value="1"/>
</dbReference>
<keyword evidence="2" id="KW-1185">Reference proteome</keyword>